<dbReference type="HOGENOM" id="CLU_1141981_0_0_11"/>
<reference evidence="2" key="1">
    <citation type="submission" date="2009-10" db="EMBL/GenBank/DDBJ databases">
        <authorList>
            <person name="Weinstock G."/>
            <person name="Sodergren E."/>
            <person name="Clifton S."/>
            <person name="Fulton L."/>
            <person name="Fulton B."/>
            <person name="Courtney L."/>
            <person name="Fronick C."/>
            <person name="Harrison M."/>
            <person name="Strong C."/>
            <person name="Farmer C."/>
            <person name="Delahaunty K."/>
            <person name="Markovic C."/>
            <person name="Hall O."/>
            <person name="Minx P."/>
            <person name="Tomlinson C."/>
            <person name="Mitreva M."/>
            <person name="Nelson J."/>
            <person name="Hou S."/>
            <person name="Wollam A."/>
            <person name="Pepin K.H."/>
            <person name="Johnson M."/>
            <person name="Bhonagiri V."/>
            <person name="Nash W.E."/>
            <person name="Warren W."/>
            <person name="Chinwalla A."/>
            <person name="Mardis E.R."/>
            <person name="Wilson R.K."/>
        </authorList>
    </citation>
    <scope>NUCLEOTIDE SEQUENCE [LARGE SCALE GENOMIC DNA]</scope>
    <source>
        <strain evidence="2">ATCC 700122</strain>
    </source>
</reference>
<gene>
    <name evidence="2" type="ORF">HMPREF0762_00503</name>
</gene>
<organism evidence="2 3">
    <name type="scientific">Slackia exigua (strain ATCC 700122 / DSM 15923 / CIP 105133 / JCM 11022 / KCTC 5966 / S-7)</name>
    <dbReference type="NCBI Taxonomy" id="649764"/>
    <lineage>
        <taxon>Bacteria</taxon>
        <taxon>Bacillati</taxon>
        <taxon>Actinomycetota</taxon>
        <taxon>Coriobacteriia</taxon>
        <taxon>Eggerthellales</taxon>
        <taxon>Eggerthellaceae</taxon>
        <taxon>Slackia</taxon>
    </lineage>
</organism>
<accession>D0WEZ9</accession>
<dbReference type="eggNOG" id="ENOG50348C7">
    <property type="taxonomic scope" value="Bacteria"/>
</dbReference>
<protein>
    <recommendedName>
        <fullName evidence="4">Yip1 domain-containing protein</fullName>
    </recommendedName>
</protein>
<dbReference type="AlphaFoldDB" id="D0WEZ9"/>
<keyword evidence="1" id="KW-0812">Transmembrane</keyword>
<dbReference type="EMBL" id="ACUX02000005">
    <property type="protein sequence ID" value="EEZ61869.1"/>
    <property type="molecule type" value="Genomic_DNA"/>
</dbReference>
<feature type="transmembrane region" description="Helical" evidence="1">
    <location>
        <begin position="190"/>
        <end position="213"/>
    </location>
</feature>
<feature type="transmembrane region" description="Helical" evidence="1">
    <location>
        <begin position="154"/>
        <end position="178"/>
    </location>
</feature>
<feature type="transmembrane region" description="Helical" evidence="1">
    <location>
        <begin position="128"/>
        <end position="148"/>
    </location>
</feature>
<dbReference type="Pfam" id="PF20357">
    <property type="entry name" value="DUF6652"/>
    <property type="match status" value="1"/>
</dbReference>
<proteinExistence type="predicted"/>
<evidence type="ECO:0008006" key="4">
    <source>
        <dbReference type="Google" id="ProtNLM"/>
    </source>
</evidence>
<keyword evidence="1" id="KW-1133">Transmembrane helix</keyword>
<dbReference type="Proteomes" id="UP000006001">
    <property type="component" value="Unassembled WGS sequence"/>
</dbReference>
<feature type="transmembrane region" description="Helical" evidence="1">
    <location>
        <begin position="88"/>
        <end position="107"/>
    </location>
</feature>
<feature type="transmembrane region" description="Helical" evidence="1">
    <location>
        <begin position="219"/>
        <end position="242"/>
    </location>
</feature>
<feature type="transmembrane region" description="Helical" evidence="1">
    <location>
        <begin position="57"/>
        <end position="76"/>
    </location>
</feature>
<evidence type="ECO:0000313" key="2">
    <source>
        <dbReference type="EMBL" id="EEZ61869.1"/>
    </source>
</evidence>
<keyword evidence="1" id="KW-0472">Membrane</keyword>
<comment type="caution">
    <text evidence="2">The sequence shown here is derived from an EMBL/GenBank/DDBJ whole genome shotgun (WGS) entry which is preliminary data.</text>
</comment>
<dbReference type="InterPro" id="IPR046594">
    <property type="entry name" value="DUF6652"/>
</dbReference>
<dbReference type="STRING" id="649764.HMPREF0762_00503"/>
<evidence type="ECO:0000256" key="1">
    <source>
        <dbReference type="SAM" id="Phobius"/>
    </source>
</evidence>
<sequence>MSHAEGRGIVAESDLFFPRAWYGVSGFIAARGGFMQEQISTLSPEDVRTLSKKPYAVWWYAFPIVQVALLFCFFFLMGANDDDGPYDLIIILYLASALINAIWAFVHTSPAYEEYLMRSLVIVRYATVPFYLGFFMFGVFASIVLAFFTGPFGALFFMLVDYLILLSFVPWGLAYFICLRRSGQMGVIMMLVNIALQFCFVLDVIDTIAVVSVWKRRLIPASIAVIVFMTMVIGAFLCMVMLG</sequence>
<name>D0WEZ9_SLAES</name>
<evidence type="ECO:0000313" key="3">
    <source>
        <dbReference type="Proteomes" id="UP000006001"/>
    </source>
</evidence>
<keyword evidence="3" id="KW-1185">Reference proteome</keyword>